<dbReference type="AlphaFoldDB" id="A0A3G9HFQ6"/>
<reference evidence="5 6" key="2">
    <citation type="journal article" date="2019" name="Nat. Med.">
        <title>A library of human gut bacterial isolates paired with longitudinal multiomics data enables mechanistic microbiome research.</title>
        <authorList>
            <person name="Poyet M."/>
            <person name="Groussin M."/>
            <person name="Gibbons S.M."/>
            <person name="Avila-Pacheco J."/>
            <person name="Jiang X."/>
            <person name="Kearney S.M."/>
            <person name="Perrotta A.R."/>
            <person name="Berdy B."/>
            <person name="Zhao S."/>
            <person name="Lieberman T.D."/>
            <person name="Swanson P.K."/>
            <person name="Smith M."/>
            <person name="Roesemann S."/>
            <person name="Alexander J.E."/>
            <person name="Rich S.A."/>
            <person name="Livny J."/>
            <person name="Vlamakis H."/>
            <person name="Clish C."/>
            <person name="Bullock K."/>
            <person name="Deik A."/>
            <person name="Scott J."/>
            <person name="Pierce K.A."/>
            <person name="Xavier R.J."/>
            <person name="Alm E.J."/>
        </authorList>
    </citation>
    <scope>NUCLEOTIDE SEQUENCE [LARGE SCALE GENOMIC DNA]</scope>
    <source>
        <strain evidence="3 6">BIOML-A13</strain>
        <strain evidence="4 5">BIOML-A3</strain>
    </source>
</reference>
<name>A0A3G9HFQ6_9FIRM</name>
<dbReference type="OrthoDB" id="5429664at2"/>
<evidence type="ECO:0000256" key="1">
    <source>
        <dbReference type="ARBA" id="ARBA00005721"/>
    </source>
</evidence>
<dbReference type="InterPro" id="IPR027417">
    <property type="entry name" value="P-loop_NTPase"/>
</dbReference>
<keyword evidence="5" id="KW-1185">Reference proteome</keyword>
<dbReference type="InterPro" id="IPR005531">
    <property type="entry name" value="Asp23"/>
</dbReference>
<accession>R6IMH1</accession>
<dbReference type="GeneID" id="49407346"/>
<evidence type="ECO:0000313" key="3">
    <source>
        <dbReference type="EMBL" id="MTT75336.1"/>
    </source>
</evidence>
<dbReference type="EMBL" id="WNBM01000001">
    <property type="protein sequence ID" value="MTT75336.1"/>
    <property type="molecule type" value="Genomic_DNA"/>
</dbReference>
<comment type="similarity">
    <text evidence="1">Belongs to the asp23 family.</text>
</comment>
<gene>
    <name evidence="2" type="ORF">BN533_01617</name>
    <name evidence="3" type="ORF">GMD11_03500</name>
    <name evidence="4" type="ORF">GMD18_03500</name>
</gene>
<evidence type="ECO:0000313" key="4">
    <source>
        <dbReference type="EMBL" id="MTU03468.1"/>
    </source>
</evidence>
<evidence type="ECO:0000313" key="6">
    <source>
        <dbReference type="Proteomes" id="UP000484547"/>
    </source>
</evidence>
<dbReference type="RefSeq" id="WP_021718517.1">
    <property type="nucleotide sequence ID" value="NZ_AP019004.1"/>
</dbReference>
<sequence length="282" mass="31927">MKVVAFVGPSGTGKSHRAIGIAHKNNCDAIIDDGLLIKGTKILAGTSAKNETNRIQAVKRAIFTEEDHAEAVRQALAGNDVRRLLILATSDNMIEKIVKRLELPEPEKTVYIQQIASKQEIKKAKQARLRDGKHIVPVPTVELKPHFTGYFADLPYNLFSKQRKKSGEDRSIVRPAFSYYGKLLISDYAIYDIINLIAEKMMGIDKVTGIKVRRRAETKGISIYVDVVLYYGVKIFEVTKLFQHKIKEKVEYMTAMQVKTINVSVRSLSVKKQEDFYVKRTK</sequence>
<dbReference type="Proteomes" id="UP000484547">
    <property type="component" value="Unassembled WGS sequence"/>
</dbReference>
<reference evidence="2" key="1">
    <citation type="submission" date="2012-11" db="EMBL/GenBank/DDBJ databases">
        <title>Dependencies among metagenomic species, viruses, plasmids and units of genetic variation.</title>
        <authorList>
            <person name="Nielsen H.B."/>
            <person name="Almeida M."/>
            <person name="Juncker A.S."/>
            <person name="Rasmussen S."/>
            <person name="Li J."/>
            <person name="Sunagawa S."/>
            <person name="Plichta D."/>
            <person name="Gautier L."/>
            <person name="Le Chatelier E."/>
            <person name="Peletier E."/>
            <person name="Bonde I."/>
            <person name="Nielsen T."/>
            <person name="Manichanh C."/>
            <person name="Arumugam M."/>
            <person name="Batto J."/>
            <person name="Santos M.B.Q.D."/>
            <person name="Blom N."/>
            <person name="Borruel N."/>
            <person name="Burgdorf K.S."/>
            <person name="Boumezbeur F."/>
            <person name="Casellas F."/>
            <person name="Dore J."/>
            <person name="Guarner F."/>
            <person name="Hansen T."/>
            <person name="Hildebrand F."/>
            <person name="Kaas R.S."/>
            <person name="Kennedy S."/>
            <person name="Kristiansen K."/>
            <person name="Kultima J.R."/>
            <person name="Leonard P."/>
            <person name="Levenez F."/>
            <person name="Lund O."/>
            <person name="Moumen B."/>
            <person name="Le Paslier D."/>
            <person name="Pons N."/>
            <person name="Pedersen O."/>
            <person name="Prifti E."/>
            <person name="Qin J."/>
            <person name="Raes J."/>
            <person name="Tap J."/>
            <person name="Tims S."/>
            <person name="Ussery D.W."/>
            <person name="Yamada T."/>
            <person name="MetaHit consortium"/>
            <person name="Renault P."/>
            <person name="Sicheritz-Ponten T."/>
            <person name="Bork P."/>
            <person name="Wang J."/>
            <person name="Brunak S."/>
            <person name="Ehrlich S.D."/>
        </authorList>
    </citation>
    <scope>NUCLEOTIDE SEQUENCE [LARGE SCALE GENOMIC DNA]</scope>
</reference>
<dbReference type="Pfam" id="PF03780">
    <property type="entry name" value="Asp23"/>
    <property type="match status" value="1"/>
</dbReference>
<dbReference type="SUPFAM" id="SSF52540">
    <property type="entry name" value="P-loop containing nucleoside triphosphate hydrolases"/>
    <property type="match status" value="1"/>
</dbReference>
<organism evidence="2">
    <name type="scientific">Phascolarctobacterium faecium</name>
    <dbReference type="NCBI Taxonomy" id="33025"/>
    <lineage>
        <taxon>Bacteria</taxon>
        <taxon>Bacillati</taxon>
        <taxon>Bacillota</taxon>
        <taxon>Negativicutes</taxon>
        <taxon>Acidaminococcales</taxon>
        <taxon>Acidaminococcaceae</taxon>
        <taxon>Phascolarctobacterium</taxon>
    </lineage>
</organism>
<evidence type="ECO:0000313" key="2">
    <source>
        <dbReference type="EMBL" id="CDB46561.1"/>
    </source>
</evidence>
<dbReference type="Proteomes" id="UP000443070">
    <property type="component" value="Unassembled WGS sequence"/>
</dbReference>
<comment type="caution">
    <text evidence="2">The sequence shown here is derived from an EMBL/GenBank/DDBJ whole genome shotgun (WGS) entry which is preliminary data.</text>
</comment>
<dbReference type="EMBL" id="CBDS010000087">
    <property type="protein sequence ID" value="CDB46561.1"/>
    <property type="molecule type" value="Genomic_DNA"/>
</dbReference>
<accession>A0A3G9HFQ6</accession>
<evidence type="ECO:0000313" key="5">
    <source>
        <dbReference type="Proteomes" id="UP000443070"/>
    </source>
</evidence>
<protein>
    <submittedName>
        <fullName evidence="3">Asp23/Gls24 family envelope stress response protein</fullName>
    </submittedName>
</protein>
<dbReference type="EMBL" id="WNBW01000001">
    <property type="protein sequence ID" value="MTU03468.1"/>
    <property type="molecule type" value="Genomic_DNA"/>
</dbReference>
<proteinExistence type="inferred from homology"/>